<protein>
    <submittedName>
        <fullName evidence="2">Uncharacterized protein</fullName>
    </submittedName>
</protein>
<organism evidence="2 3">
    <name type="scientific">Gemmata massiliana</name>
    <dbReference type="NCBI Taxonomy" id="1210884"/>
    <lineage>
        <taxon>Bacteria</taxon>
        <taxon>Pseudomonadati</taxon>
        <taxon>Planctomycetota</taxon>
        <taxon>Planctomycetia</taxon>
        <taxon>Gemmatales</taxon>
        <taxon>Gemmataceae</taxon>
        <taxon>Gemmata</taxon>
    </lineage>
</organism>
<dbReference type="AlphaFoldDB" id="A0A6P2CT65"/>
<name>A0A6P2CT65_9BACT</name>
<evidence type="ECO:0000313" key="2">
    <source>
        <dbReference type="EMBL" id="VTR92129.1"/>
    </source>
</evidence>
<proteinExistence type="predicted"/>
<keyword evidence="3" id="KW-1185">Reference proteome</keyword>
<evidence type="ECO:0000313" key="3">
    <source>
        <dbReference type="Proteomes" id="UP000464178"/>
    </source>
</evidence>
<reference evidence="2 3" key="1">
    <citation type="submission" date="2019-05" db="EMBL/GenBank/DDBJ databases">
        <authorList>
            <consortium name="Science for Life Laboratories"/>
        </authorList>
    </citation>
    <scope>NUCLEOTIDE SEQUENCE [LARGE SCALE GENOMIC DNA]</scope>
    <source>
        <strain evidence="2">Soil9</strain>
    </source>
</reference>
<dbReference type="EMBL" id="LR593886">
    <property type="protein sequence ID" value="VTR92129.1"/>
    <property type="molecule type" value="Genomic_DNA"/>
</dbReference>
<sequence length="494" mass="55943">MNHEQPEERDCMTGEEWIAERSRETERERQVDELRPLVAKATYLFLKHKLAGLSSDEKQMEGNRVCNRKFNIKDWHQTVDDWHQPDDNGYDDGKSEERKLDWHQIDRQHDWQQEAFSFLFTKSGLRVLENADRGIDSKGNRIENRGWYIRSAICKHLRKTLAQQYQLNFQNNSRLRPSIVSGPPDEIDKKWSKKFSTCSGTDTLLLEDLSEGIRNQILAKPGECPLSSGKARGLRGAGKKGRSVKAWARSQYPHKEAQLLLKRGSDSEKVKAIAYRVMRTIHLKHKRLTPGQSVLFEPSDGGWMLWGPMAKTVSAALGRKEMAGAEMIGLEPKDREVVDILDPKLVRYAKFSFKEIANTVSRLEKALQKALGTFNQQQESGLTILKLAADGMEKVTEAYATFEKDTKASVNAQGEVTKPSNATKLEKTMTRNRSRLADLEKIPSAIDPLLSNLTIEVAEAVIRGGSQAAEKLLEAIESSTCDEPKAKPKKRKKT</sequence>
<gene>
    <name evidence="2" type="ORF">SOIL9_55850</name>
</gene>
<evidence type="ECO:0000256" key="1">
    <source>
        <dbReference type="SAM" id="MobiDB-lite"/>
    </source>
</evidence>
<dbReference type="KEGG" id="gms:SOIL9_55850"/>
<accession>A0A6P2CT65</accession>
<feature type="region of interest" description="Disordered" evidence="1">
    <location>
        <begin position="1"/>
        <end position="28"/>
    </location>
</feature>
<dbReference type="Proteomes" id="UP000464178">
    <property type="component" value="Chromosome"/>
</dbReference>